<keyword evidence="4" id="KW-1185">Reference proteome</keyword>
<organism evidence="3 4">
    <name type="scientific">Arachnia propionica</name>
    <dbReference type="NCBI Taxonomy" id="1750"/>
    <lineage>
        <taxon>Bacteria</taxon>
        <taxon>Bacillati</taxon>
        <taxon>Actinomycetota</taxon>
        <taxon>Actinomycetes</taxon>
        <taxon>Propionibacteriales</taxon>
        <taxon>Propionibacteriaceae</taxon>
        <taxon>Arachnia</taxon>
    </lineage>
</organism>
<feature type="domain" description="DUF222" evidence="2">
    <location>
        <begin position="67"/>
        <end position="332"/>
    </location>
</feature>
<name>A0A3S4VH74_9ACTN</name>
<feature type="compositionally biased region" description="Pro residues" evidence="1">
    <location>
        <begin position="430"/>
        <end position="439"/>
    </location>
</feature>
<dbReference type="AlphaFoldDB" id="A0A3S4VH74"/>
<protein>
    <submittedName>
        <fullName evidence="3">Domain of uncharacterized function DUF222</fullName>
    </submittedName>
</protein>
<evidence type="ECO:0000313" key="4">
    <source>
        <dbReference type="Proteomes" id="UP000273044"/>
    </source>
</evidence>
<proteinExistence type="predicted"/>
<accession>A0A3S4VH74</accession>
<dbReference type="InterPro" id="IPR003870">
    <property type="entry name" value="DUF222"/>
</dbReference>
<gene>
    <name evidence="3" type="ORF">NCTC12967_00201</name>
</gene>
<feature type="region of interest" description="Disordered" evidence="1">
    <location>
        <begin position="416"/>
        <end position="446"/>
    </location>
</feature>
<reference evidence="3 4" key="1">
    <citation type="submission" date="2018-12" db="EMBL/GenBank/DDBJ databases">
        <authorList>
            <consortium name="Pathogen Informatics"/>
        </authorList>
    </citation>
    <scope>NUCLEOTIDE SEQUENCE [LARGE SCALE GENOMIC DNA]</scope>
    <source>
        <strain evidence="3 4">NCTC12967</strain>
    </source>
</reference>
<evidence type="ECO:0000259" key="2">
    <source>
        <dbReference type="Pfam" id="PF02720"/>
    </source>
</evidence>
<dbReference type="RefSeq" id="WP_061787355.1">
    <property type="nucleotide sequence ID" value="NZ_LR134406.1"/>
</dbReference>
<dbReference type="EMBL" id="LR134406">
    <property type="protein sequence ID" value="VEH68938.1"/>
    <property type="molecule type" value="Genomic_DNA"/>
</dbReference>
<evidence type="ECO:0000313" key="3">
    <source>
        <dbReference type="EMBL" id="VEH68938.1"/>
    </source>
</evidence>
<dbReference type="GeneID" id="64405703"/>
<dbReference type="Proteomes" id="UP000273044">
    <property type="component" value="Chromosome"/>
</dbReference>
<dbReference type="Pfam" id="PF02720">
    <property type="entry name" value="DUF222"/>
    <property type="match status" value="1"/>
</dbReference>
<sequence length="459" mass="49632">MFEMVPGCVAEAFAALDEANRHARAAEVAAVVAVAKAAELYEVDQEAVFEGMERVIFPGHAGTPGVGEFLAAEIAGILGISTGSALHRIADVLDVRFRFPRLWEAFLGGELRWWQVVDVTNRAAVLGVKAVEWLDRQLAWAMKVWSWQRILKHIDRWIVEADPAVAAERAEAERRRRDVEVSGITDGHCTIWGIVDAADGVAFDHALTAVARTLSAEEGDLRQRRAAAVGVLARRVSGQDALPAATVVMHVNATDPALGLVEPKDEAGGIAGSSPVASGAAVVERWGALLTARIPEFLAGSRVTVRPVVDPWAISPETPHHPSVSLRTAVEALMPHDVFPYGATPSRSCDLDHTIPYADDGGLGQTRWGNLGPLSRFTHRVKTHGGWHLTQPEPGIFHWSSPAGYQYLVTAQGTIRIASPPPRPRDPEPPPDLWEPPPPEAERSLETEAWATAAWVLAT</sequence>
<evidence type="ECO:0000256" key="1">
    <source>
        <dbReference type="SAM" id="MobiDB-lite"/>
    </source>
</evidence>